<dbReference type="InterPro" id="IPR051543">
    <property type="entry name" value="Serine_Peptidase_S9A"/>
</dbReference>
<evidence type="ECO:0000259" key="2">
    <source>
        <dbReference type="Pfam" id="PF00326"/>
    </source>
</evidence>
<comment type="caution">
    <text evidence="3">The sequence shown here is derived from an EMBL/GenBank/DDBJ whole genome shotgun (WGS) entry which is preliminary data.</text>
</comment>
<dbReference type="Gene3D" id="3.40.50.1820">
    <property type="entry name" value="alpha/beta hydrolase"/>
    <property type="match status" value="1"/>
</dbReference>
<organism evidence="3">
    <name type="scientific">marine sediment metagenome</name>
    <dbReference type="NCBI Taxonomy" id="412755"/>
    <lineage>
        <taxon>unclassified sequences</taxon>
        <taxon>metagenomes</taxon>
        <taxon>ecological metagenomes</taxon>
    </lineage>
</organism>
<dbReference type="PANTHER" id="PTHR11757:SF19">
    <property type="entry name" value="PROLYL ENDOPEPTIDASE-LIKE"/>
    <property type="match status" value="1"/>
</dbReference>
<dbReference type="PANTHER" id="PTHR11757">
    <property type="entry name" value="PROTEASE FAMILY S9A OLIGOPEPTIDASE"/>
    <property type="match status" value="1"/>
</dbReference>
<dbReference type="Pfam" id="PF00326">
    <property type="entry name" value="Peptidase_S9"/>
    <property type="match status" value="1"/>
</dbReference>
<gene>
    <name evidence="3" type="ORF">S03H2_17336</name>
</gene>
<comment type="similarity">
    <text evidence="1">Belongs to the peptidase S9A family.</text>
</comment>
<dbReference type="AlphaFoldDB" id="X1GMY6"/>
<feature type="domain" description="Peptidase S9 prolyl oligopeptidase catalytic" evidence="2">
    <location>
        <begin position="3"/>
        <end position="75"/>
    </location>
</feature>
<protein>
    <recommendedName>
        <fullName evidence="2">Peptidase S9 prolyl oligopeptidase catalytic domain-containing protein</fullName>
    </recommendedName>
</protein>
<accession>X1GMY6</accession>
<dbReference type="InterPro" id="IPR001375">
    <property type="entry name" value="Peptidase_S9_cat"/>
</dbReference>
<feature type="non-terminal residue" evidence="3">
    <location>
        <position position="1"/>
    </location>
</feature>
<dbReference type="EMBL" id="BARU01008932">
    <property type="protein sequence ID" value="GAH46230.1"/>
    <property type="molecule type" value="Genomic_DNA"/>
</dbReference>
<evidence type="ECO:0000313" key="3">
    <source>
        <dbReference type="EMBL" id="GAH46230.1"/>
    </source>
</evidence>
<name>X1GMY6_9ZZZZ</name>
<reference evidence="3" key="1">
    <citation type="journal article" date="2014" name="Front. Microbiol.">
        <title>High frequency of phylogenetically diverse reductive dehalogenase-homologous genes in deep subseafloor sedimentary metagenomes.</title>
        <authorList>
            <person name="Kawai M."/>
            <person name="Futagami T."/>
            <person name="Toyoda A."/>
            <person name="Takaki Y."/>
            <person name="Nishi S."/>
            <person name="Hori S."/>
            <person name="Arai W."/>
            <person name="Tsubouchi T."/>
            <person name="Morono Y."/>
            <person name="Uchiyama I."/>
            <person name="Ito T."/>
            <person name="Fujiyama A."/>
            <person name="Inagaki F."/>
            <person name="Takami H."/>
        </authorList>
    </citation>
    <scope>NUCLEOTIDE SEQUENCE</scope>
    <source>
        <strain evidence="3">Expedition CK06-06</strain>
    </source>
</reference>
<proteinExistence type="inferred from homology"/>
<dbReference type="GO" id="GO:0008236">
    <property type="term" value="F:serine-type peptidase activity"/>
    <property type="evidence" value="ECO:0007669"/>
    <property type="project" value="InterPro"/>
</dbReference>
<dbReference type="GO" id="GO:0006508">
    <property type="term" value="P:proteolysis"/>
    <property type="evidence" value="ECO:0007669"/>
    <property type="project" value="InterPro"/>
</dbReference>
<evidence type="ECO:0000256" key="1">
    <source>
        <dbReference type="ARBA" id="ARBA00005228"/>
    </source>
</evidence>
<sequence>AKDYPVMLVTTGLHDSQVQYFEPAKWVAKLRALKTDNNILLLDTDMESGHGGASGRFRRYKRTALQYAFFLDLVGIEK</sequence>
<dbReference type="InterPro" id="IPR029058">
    <property type="entry name" value="AB_hydrolase_fold"/>
</dbReference>